<dbReference type="InterPro" id="IPR000014">
    <property type="entry name" value="PAS"/>
</dbReference>
<dbReference type="InterPro" id="IPR011712">
    <property type="entry name" value="Sig_transdc_His_kin_sub3_dim/P"/>
</dbReference>
<evidence type="ECO:0000256" key="2">
    <source>
        <dbReference type="ARBA" id="ARBA00022777"/>
    </source>
</evidence>
<keyword evidence="3" id="KW-0902">Two-component regulatory system</keyword>
<proteinExistence type="predicted"/>
<reference evidence="6 7" key="1">
    <citation type="submission" date="2024-09" db="EMBL/GenBank/DDBJ databases">
        <authorList>
            <person name="Sun Q."/>
            <person name="Mori K."/>
        </authorList>
    </citation>
    <scope>NUCLEOTIDE SEQUENCE [LARGE SCALE GENOMIC DNA]</scope>
    <source>
        <strain evidence="6 7">JCM 3323</strain>
    </source>
</reference>
<dbReference type="PROSITE" id="PS50113">
    <property type="entry name" value="PAC"/>
    <property type="match status" value="2"/>
</dbReference>
<dbReference type="Gene3D" id="1.20.5.1930">
    <property type="match status" value="1"/>
</dbReference>
<dbReference type="InterPro" id="IPR001610">
    <property type="entry name" value="PAC"/>
</dbReference>
<comment type="caution">
    <text evidence="6">The sequence shown here is derived from an EMBL/GenBank/DDBJ whole genome shotgun (WGS) entry which is preliminary data.</text>
</comment>
<feature type="domain" description="PAC" evidence="5">
    <location>
        <begin position="79"/>
        <end position="131"/>
    </location>
</feature>
<evidence type="ECO:0000259" key="4">
    <source>
        <dbReference type="PROSITE" id="PS50112"/>
    </source>
</evidence>
<evidence type="ECO:0000259" key="5">
    <source>
        <dbReference type="PROSITE" id="PS50113"/>
    </source>
</evidence>
<dbReference type="Pfam" id="PF13426">
    <property type="entry name" value="PAS_9"/>
    <property type="match status" value="2"/>
</dbReference>
<evidence type="ECO:0000256" key="1">
    <source>
        <dbReference type="ARBA" id="ARBA00022679"/>
    </source>
</evidence>
<dbReference type="Pfam" id="PF02518">
    <property type="entry name" value="HATPase_c"/>
    <property type="match status" value="1"/>
</dbReference>
<evidence type="ECO:0000313" key="6">
    <source>
        <dbReference type="EMBL" id="MFB9529322.1"/>
    </source>
</evidence>
<dbReference type="Gene3D" id="3.30.450.20">
    <property type="entry name" value="PAS domain"/>
    <property type="match status" value="2"/>
</dbReference>
<gene>
    <name evidence="6" type="ORF">ACFFRN_22185</name>
</gene>
<dbReference type="CDD" id="cd16917">
    <property type="entry name" value="HATPase_UhpB-NarQ-NarX-like"/>
    <property type="match status" value="1"/>
</dbReference>
<keyword evidence="2" id="KW-0418">Kinase</keyword>
<protein>
    <submittedName>
        <fullName evidence="6">PAS domain S-box protein</fullName>
    </submittedName>
</protein>
<dbReference type="PROSITE" id="PS50112">
    <property type="entry name" value="PAS"/>
    <property type="match status" value="2"/>
</dbReference>
<evidence type="ECO:0000256" key="3">
    <source>
        <dbReference type="ARBA" id="ARBA00023012"/>
    </source>
</evidence>
<dbReference type="InterPro" id="IPR000700">
    <property type="entry name" value="PAS-assoc_C"/>
</dbReference>
<dbReference type="SMART" id="SM00387">
    <property type="entry name" value="HATPase_c"/>
    <property type="match status" value="1"/>
</dbReference>
<dbReference type="SUPFAM" id="SSF55874">
    <property type="entry name" value="ATPase domain of HSP90 chaperone/DNA topoisomerase II/histidine kinase"/>
    <property type="match status" value="1"/>
</dbReference>
<dbReference type="PANTHER" id="PTHR24421">
    <property type="entry name" value="NITRATE/NITRITE SENSOR PROTEIN NARX-RELATED"/>
    <property type="match status" value="1"/>
</dbReference>
<keyword evidence="7" id="KW-1185">Reference proteome</keyword>
<dbReference type="InterPro" id="IPR035965">
    <property type="entry name" value="PAS-like_dom_sf"/>
</dbReference>
<dbReference type="InterPro" id="IPR036890">
    <property type="entry name" value="HATPase_C_sf"/>
</dbReference>
<dbReference type="SMART" id="SM00086">
    <property type="entry name" value="PAC"/>
    <property type="match status" value="2"/>
</dbReference>
<feature type="domain" description="PAC" evidence="5">
    <location>
        <begin position="196"/>
        <end position="259"/>
    </location>
</feature>
<dbReference type="EMBL" id="JBHMCE010000006">
    <property type="protein sequence ID" value="MFB9529322.1"/>
    <property type="molecule type" value="Genomic_DNA"/>
</dbReference>
<dbReference type="Proteomes" id="UP001589646">
    <property type="component" value="Unassembled WGS sequence"/>
</dbReference>
<organism evidence="6 7">
    <name type="scientific">Nonomuraea roseola</name>
    <dbReference type="NCBI Taxonomy" id="46179"/>
    <lineage>
        <taxon>Bacteria</taxon>
        <taxon>Bacillati</taxon>
        <taxon>Actinomycetota</taxon>
        <taxon>Actinomycetes</taxon>
        <taxon>Streptosporangiales</taxon>
        <taxon>Streptosporangiaceae</taxon>
        <taxon>Nonomuraea</taxon>
    </lineage>
</organism>
<name>A0ABV5Q1J7_9ACTN</name>
<dbReference type="SMART" id="SM00091">
    <property type="entry name" value="PAS"/>
    <property type="match status" value="2"/>
</dbReference>
<dbReference type="NCBIfam" id="TIGR00229">
    <property type="entry name" value="sensory_box"/>
    <property type="match status" value="2"/>
</dbReference>
<dbReference type="InterPro" id="IPR050482">
    <property type="entry name" value="Sensor_HK_TwoCompSys"/>
</dbReference>
<dbReference type="CDD" id="cd00130">
    <property type="entry name" value="PAS"/>
    <property type="match status" value="2"/>
</dbReference>
<dbReference type="InterPro" id="IPR003594">
    <property type="entry name" value="HATPase_dom"/>
</dbReference>
<feature type="domain" description="PAS" evidence="4">
    <location>
        <begin position="4"/>
        <end position="60"/>
    </location>
</feature>
<dbReference type="Pfam" id="PF07730">
    <property type="entry name" value="HisKA_3"/>
    <property type="match status" value="1"/>
</dbReference>
<sequence>MADADRDLHLLVQSVVDYSIFMLDPDGRIVSWNEGAQRINGYTAKEIIGSHFSVFFPPEDVASGKPEWELMTATAEGRMEDEGWRVRKDGTRFWANVIITALFDESGELRGFGKVTRDRTQQRLAEQALRESEERFRLLVQSVVDYAIFMLDTEGHIASWNAGAQRIKGYRADEIIGSHFSVFYPPEDVASGKPDRELEIAVVEGRLEDEGWRVRKDGTRFWANVIITALFDETGRLRGFGKVTRDLTERRMAERTLDERGRLLAHLVQAQEVERRRIAWDVHDDTIQSMVAVGMRLQLLAARLPPEDAATVERLDEAVSTAVHRLRGLTFRLRPPGLDGDGLVQAVSGYLAQALSGTGLTYTFTHDLQREPPPESAITIFRILQEALTNVRKHARATSVSVSMNAVDHGVLVRVVDDGVGLAQSVERLAGRDHFGLLEMRERAETAGGWWSVSGRQGEGTTVMFWVPALMYGEGGSS</sequence>
<keyword evidence="1" id="KW-0808">Transferase</keyword>
<feature type="domain" description="PAS" evidence="4">
    <location>
        <begin position="132"/>
        <end position="188"/>
    </location>
</feature>
<evidence type="ECO:0000313" key="7">
    <source>
        <dbReference type="Proteomes" id="UP001589646"/>
    </source>
</evidence>
<dbReference type="RefSeq" id="WP_346128553.1">
    <property type="nucleotide sequence ID" value="NZ_BAAAXC010000015.1"/>
</dbReference>
<dbReference type="Gene3D" id="3.30.565.10">
    <property type="entry name" value="Histidine kinase-like ATPase, C-terminal domain"/>
    <property type="match status" value="1"/>
</dbReference>
<dbReference type="SUPFAM" id="SSF55785">
    <property type="entry name" value="PYP-like sensor domain (PAS domain)"/>
    <property type="match status" value="2"/>
</dbReference>
<accession>A0ABV5Q1J7</accession>